<protein>
    <submittedName>
        <fullName evidence="2">Uncharacterized protein</fullName>
    </submittedName>
</protein>
<dbReference type="OrthoDB" id="10513969at2759"/>
<organism evidence="3">
    <name type="scientific">Ajellomyces capsulatus (strain H88)</name>
    <name type="common">Darling's disease fungus</name>
    <name type="synonym">Histoplasma capsulatum</name>
    <dbReference type="NCBI Taxonomy" id="544711"/>
    <lineage>
        <taxon>Eukaryota</taxon>
        <taxon>Fungi</taxon>
        <taxon>Dikarya</taxon>
        <taxon>Ascomycota</taxon>
        <taxon>Pezizomycotina</taxon>
        <taxon>Eurotiomycetes</taxon>
        <taxon>Eurotiomycetidae</taxon>
        <taxon>Onygenales</taxon>
        <taxon>Ajellomycetaceae</taxon>
        <taxon>Histoplasma</taxon>
    </lineage>
</organism>
<name>F0U734_AJEC8</name>
<evidence type="ECO:0000313" key="2">
    <source>
        <dbReference type="EMBL" id="EGC40716.1"/>
    </source>
</evidence>
<dbReference type="HOGENOM" id="CLU_1049584_0_0_1"/>
<proteinExistence type="predicted"/>
<sequence>MDMGLRAGGLGIHIIRNSPRSKILSSQPITCPKPAPSGNQLTSQCQFTQFTQSPSLQSSAANPPDSQRTLGSSLAVLVTLRRSDLPVFLPLSPRVSACASISSTSVVLKVLACVIATKRHCCHCPKDHSPAFASAYTPNYLLTFPRLALLVFLVPSPVSASPNSVCHINVLVLVVDAVVFLSILGFPSPALHRQAYPAHQSYSVHLVSILASLLSPPSPPFSQRSTRRLVLDLTSESKLQYSPFHSHPPSPAQLAPLGSFDLAASTWSDLAVPATLICPRNYPVPVTSLGHRLRSDLRRGKTLADIPIPIPRPSQARPSPFVPGPIMC</sequence>
<gene>
    <name evidence="2" type="ORF">HCEG_00078</name>
</gene>
<evidence type="ECO:0000256" key="1">
    <source>
        <dbReference type="SAM" id="MobiDB-lite"/>
    </source>
</evidence>
<dbReference type="AlphaFoldDB" id="F0U734"/>
<dbReference type="EMBL" id="DS990636">
    <property type="protein sequence ID" value="EGC40716.1"/>
    <property type="molecule type" value="Genomic_DNA"/>
</dbReference>
<evidence type="ECO:0000313" key="3">
    <source>
        <dbReference type="Proteomes" id="UP000008142"/>
    </source>
</evidence>
<reference evidence="3" key="1">
    <citation type="submission" date="2008-07" db="EMBL/GenBank/DDBJ databases">
        <title>Annotation of Ajellomyces capsulatus strain H88.</title>
        <authorList>
            <person name="Champion M."/>
            <person name="Cuomo C."/>
            <person name="Ma L.-J."/>
            <person name="Henn M.R."/>
            <person name="Sil A."/>
            <person name="Goldman B."/>
            <person name="Young S.K."/>
            <person name="Kodira C.D."/>
            <person name="Zeng Q."/>
            <person name="Koehrsen M."/>
            <person name="Alvarado L."/>
            <person name="Berlin A."/>
            <person name="Borenstein D."/>
            <person name="Chen Z."/>
            <person name="Engels R."/>
            <person name="Freedman E."/>
            <person name="Gellesch M."/>
            <person name="Goldberg J."/>
            <person name="Griggs A."/>
            <person name="Gujja S."/>
            <person name="Heiman D."/>
            <person name="Hepburn T."/>
            <person name="Howarth C."/>
            <person name="Jen D."/>
            <person name="Larson L."/>
            <person name="Lewis B."/>
            <person name="Mehta T."/>
            <person name="Park D."/>
            <person name="Pearson M."/>
            <person name="Roberts A."/>
            <person name="Saif S."/>
            <person name="Shea T."/>
            <person name="Shenoy N."/>
            <person name="Sisk P."/>
            <person name="Stolte C."/>
            <person name="Sykes S."/>
            <person name="Walk T."/>
            <person name="White J."/>
            <person name="Yandava C."/>
            <person name="Klein B."/>
            <person name="McEwen J.G."/>
            <person name="Puccia R."/>
            <person name="Goldman G.H."/>
            <person name="Felipe M.S."/>
            <person name="Nino-Vega G."/>
            <person name="San-Blas G."/>
            <person name="Taylor J."/>
            <person name="Mendoza L."/>
            <person name="Galagan J."/>
            <person name="Nusbaum C."/>
            <person name="Birren B."/>
        </authorList>
    </citation>
    <scope>NUCLEOTIDE SEQUENCE [LARGE SCALE GENOMIC DNA]</scope>
    <source>
        <strain evidence="3">H88</strain>
    </source>
</reference>
<dbReference type="Proteomes" id="UP000008142">
    <property type="component" value="Unassembled WGS sequence"/>
</dbReference>
<accession>F0U734</accession>
<feature type="region of interest" description="Disordered" evidence="1">
    <location>
        <begin position="304"/>
        <end position="328"/>
    </location>
</feature>